<sequence length="401" mass="46074">MVDLQLPIPDEYKSQLRYVKARDQRSDAKIIESLSERMPITSEKNIWTYWHSGVRSMPSWCQRNIINWVRLHGSEWTVRVLDTVPDSPNHALTWIVPEELPESFVKGTMTGPYVGPHSADFLRGATLYAYGGAWMDVGNILFRHLDDVCWKQLADETSPYTVATPLIFGHYTANHFVASRKGDIFIKNWHAIFMELWKDRDDFTGVIESPLVAFIQNMSFSQAKERGYSWDFKVDQLTIMGYIGQVIAWIRLTWLQEPNGGFDGVEYWAKKVLLWDASSESWAGERIVGYKGEDLFRVFTMRTDADPDGEKYKKAEKTAWRMLTQSTMQKITHGKDLTHSLHCGVLMDLPENEGNDAEPGTFGELLRHGSVHLEQTREKIVYVDPPIVPSEFIIHKGLLEV</sequence>
<evidence type="ECO:0000313" key="2">
    <source>
        <dbReference type="Proteomes" id="UP000800038"/>
    </source>
</evidence>
<keyword evidence="2" id="KW-1185">Reference proteome</keyword>
<dbReference type="AlphaFoldDB" id="A0A6A5SEQ2"/>
<dbReference type="InterPro" id="IPR008441">
    <property type="entry name" value="AfumC-like_glycosyl_Trfase"/>
</dbReference>
<dbReference type="InterPro" id="IPR029044">
    <property type="entry name" value="Nucleotide-diphossugar_trans"/>
</dbReference>
<gene>
    <name evidence="1" type="ORF">EJ02DRAFT_474006</name>
</gene>
<dbReference type="EMBL" id="ML976108">
    <property type="protein sequence ID" value="KAF1938332.1"/>
    <property type="molecule type" value="Genomic_DNA"/>
</dbReference>
<dbReference type="GO" id="GO:0016757">
    <property type="term" value="F:glycosyltransferase activity"/>
    <property type="evidence" value="ECO:0007669"/>
    <property type="project" value="InterPro"/>
</dbReference>
<proteinExistence type="predicted"/>
<protein>
    <recommendedName>
        <fullName evidence="3">Capsule polysaccharide biosynthesis protein</fullName>
    </recommendedName>
</protein>
<name>A0A6A5SEQ2_9PLEO</name>
<dbReference type="SUPFAM" id="SSF53448">
    <property type="entry name" value="Nucleotide-diphospho-sugar transferases"/>
    <property type="match status" value="1"/>
</dbReference>
<dbReference type="Pfam" id="PF05704">
    <property type="entry name" value="Caps_synth"/>
    <property type="match status" value="1"/>
</dbReference>
<dbReference type="Gene3D" id="3.90.550.20">
    <property type="match status" value="1"/>
</dbReference>
<dbReference type="OrthoDB" id="409543at2759"/>
<accession>A0A6A5SEQ2</accession>
<evidence type="ECO:0008006" key="3">
    <source>
        <dbReference type="Google" id="ProtNLM"/>
    </source>
</evidence>
<dbReference type="Proteomes" id="UP000800038">
    <property type="component" value="Unassembled WGS sequence"/>
</dbReference>
<organism evidence="1 2">
    <name type="scientific">Clathrospora elynae</name>
    <dbReference type="NCBI Taxonomy" id="706981"/>
    <lineage>
        <taxon>Eukaryota</taxon>
        <taxon>Fungi</taxon>
        <taxon>Dikarya</taxon>
        <taxon>Ascomycota</taxon>
        <taxon>Pezizomycotina</taxon>
        <taxon>Dothideomycetes</taxon>
        <taxon>Pleosporomycetidae</taxon>
        <taxon>Pleosporales</taxon>
        <taxon>Diademaceae</taxon>
        <taxon>Clathrospora</taxon>
    </lineage>
</organism>
<evidence type="ECO:0000313" key="1">
    <source>
        <dbReference type="EMBL" id="KAF1938332.1"/>
    </source>
</evidence>
<reference evidence="1" key="1">
    <citation type="journal article" date="2020" name="Stud. Mycol.">
        <title>101 Dothideomycetes genomes: a test case for predicting lifestyles and emergence of pathogens.</title>
        <authorList>
            <person name="Haridas S."/>
            <person name="Albert R."/>
            <person name="Binder M."/>
            <person name="Bloem J."/>
            <person name="Labutti K."/>
            <person name="Salamov A."/>
            <person name="Andreopoulos B."/>
            <person name="Baker S."/>
            <person name="Barry K."/>
            <person name="Bills G."/>
            <person name="Bluhm B."/>
            <person name="Cannon C."/>
            <person name="Castanera R."/>
            <person name="Culley D."/>
            <person name="Daum C."/>
            <person name="Ezra D."/>
            <person name="Gonzalez J."/>
            <person name="Henrissat B."/>
            <person name="Kuo A."/>
            <person name="Liang C."/>
            <person name="Lipzen A."/>
            <person name="Lutzoni F."/>
            <person name="Magnuson J."/>
            <person name="Mondo S."/>
            <person name="Nolan M."/>
            <person name="Ohm R."/>
            <person name="Pangilinan J."/>
            <person name="Park H.-J."/>
            <person name="Ramirez L."/>
            <person name="Alfaro M."/>
            <person name="Sun H."/>
            <person name="Tritt A."/>
            <person name="Yoshinaga Y."/>
            <person name="Zwiers L.-H."/>
            <person name="Turgeon B."/>
            <person name="Goodwin S."/>
            <person name="Spatafora J."/>
            <person name="Crous P."/>
            <person name="Grigoriev I."/>
        </authorList>
    </citation>
    <scope>NUCLEOTIDE SEQUENCE</scope>
    <source>
        <strain evidence="1">CBS 161.51</strain>
    </source>
</reference>